<keyword evidence="4" id="KW-0597">Phosphoprotein</keyword>
<name>A0A667Z749_9TELE</name>
<dbReference type="InterPro" id="IPR000560">
    <property type="entry name" value="His_Pase_clade-2"/>
</dbReference>
<dbReference type="EC" id="2.7.4.24" evidence="11"/>
<keyword evidence="5 11" id="KW-0808">Transferase</keyword>
<proteinExistence type="inferred from homology"/>
<dbReference type="GO" id="GO:0033857">
    <property type="term" value="F:5-diphosphoinositol pentakisphosphate 1-kinase activity"/>
    <property type="evidence" value="ECO:0007669"/>
    <property type="project" value="TreeGrafter"/>
</dbReference>
<evidence type="ECO:0000256" key="1">
    <source>
        <dbReference type="ARBA" id="ARBA00004514"/>
    </source>
</evidence>
<dbReference type="FunFam" id="3.40.50.11950:FF:000001">
    <property type="entry name" value="Inositol hexakisphosphate and diphosphoinositol-pentakisphosphate kinase"/>
    <property type="match status" value="1"/>
</dbReference>
<keyword evidence="7 11" id="KW-0418">Kinase</keyword>
<keyword evidence="8 11" id="KW-0067">ATP-binding</keyword>
<feature type="region of interest" description="Disordered" evidence="12">
    <location>
        <begin position="931"/>
        <end position="967"/>
    </location>
</feature>
<evidence type="ECO:0000256" key="12">
    <source>
        <dbReference type="SAM" id="MobiDB-lite"/>
    </source>
</evidence>
<evidence type="ECO:0000256" key="11">
    <source>
        <dbReference type="RuleBase" id="RU365032"/>
    </source>
</evidence>
<evidence type="ECO:0000259" key="13">
    <source>
        <dbReference type="Pfam" id="PF18086"/>
    </source>
</evidence>
<evidence type="ECO:0000256" key="3">
    <source>
        <dbReference type="ARBA" id="ARBA00022490"/>
    </source>
</evidence>
<protein>
    <recommendedName>
        <fullName evidence="11">Inositol hexakisphosphate and diphosphoinositol-pentakisphosphate kinase</fullName>
        <ecNumber evidence="11">2.7.4.24</ecNumber>
    </recommendedName>
</protein>
<dbReference type="GO" id="GO:0032958">
    <property type="term" value="P:inositol phosphate biosynthetic process"/>
    <property type="evidence" value="ECO:0007669"/>
    <property type="project" value="TreeGrafter"/>
</dbReference>
<dbReference type="GeneTree" id="ENSGT00390000009048"/>
<organism evidence="14 15">
    <name type="scientific">Myripristis murdjan</name>
    <name type="common">pinecone soldierfish</name>
    <dbReference type="NCBI Taxonomy" id="586833"/>
    <lineage>
        <taxon>Eukaryota</taxon>
        <taxon>Metazoa</taxon>
        <taxon>Chordata</taxon>
        <taxon>Craniata</taxon>
        <taxon>Vertebrata</taxon>
        <taxon>Euteleostomi</taxon>
        <taxon>Actinopterygii</taxon>
        <taxon>Neopterygii</taxon>
        <taxon>Teleostei</taxon>
        <taxon>Neoteleostei</taxon>
        <taxon>Acanthomorphata</taxon>
        <taxon>Holocentriformes</taxon>
        <taxon>Holocentridae</taxon>
        <taxon>Myripristis</taxon>
    </lineage>
</organism>
<dbReference type="PROSITE" id="PS00616">
    <property type="entry name" value="HIS_ACID_PHOSPHAT_1"/>
    <property type="match status" value="1"/>
</dbReference>
<dbReference type="Pfam" id="PF18086">
    <property type="entry name" value="PPIP5K2_N"/>
    <property type="match status" value="1"/>
</dbReference>
<dbReference type="Ensembl" id="ENSMMDT00005039707.1">
    <property type="protein sequence ID" value="ENSMMDP00005038900.1"/>
    <property type="gene ID" value="ENSMMDG00005016687.1"/>
</dbReference>
<keyword evidence="6 11" id="KW-0547">Nucleotide-binding</keyword>
<evidence type="ECO:0000256" key="6">
    <source>
        <dbReference type="ARBA" id="ARBA00022741"/>
    </source>
</evidence>
<dbReference type="SUPFAM" id="SSF56059">
    <property type="entry name" value="Glutathione synthetase ATP-binding domain-like"/>
    <property type="match status" value="1"/>
</dbReference>
<dbReference type="Gene3D" id="3.40.50.1240">
    <property type="entry name" value="Phosphoglycerate mutase-like"/>
    <property type="match status" value="1"/>
</dbReference>
<comment type="function">
    <text evidence="11">Bifunctional inositol kinase that acts in concert with the IP6K kinases to synthesize the diphosphate group-containing inositol pyrophosphates diphosphoinositol pentakisphosphate, PP-InsP5, and bis-diphosphoinositol tetrakisphosphate, (PP)2-InsP4. PP-InsP5 and (PP)2-InsP4, also respectively called InsP7 and InsP8, may regulate a variety of cellular processes, including apoptosis, vesicle trafficking, cytoskeletal dynamics, and exocytosis. Phosphorylates inositol hexakisphosphate (InsP6).</text>
</comment>
<dbReference type="Gene3D" id="3.30.470.20">
    <property type="entry name" value="ATP-grasp fold, B domain"/>
    <property type="match status" value="1"/>
</dbReference>
<dbReference type="Proteomes" id="UP000472263">
    <property type="component" value="Chromosome 6"/>
</dbReference>
<dbReference type="Pfam" id="PF00328">
    <property type="entry name" value="His_Phos_2"/>
    <property type="match status" value="2"/>
</dbReference>
<evidence type="ECO:0000313" key="15">
    <source>
        <dbReference type="Proteomes" id="UP000472263"/>
    </source>
</evidence>
<dbReference type="GO" id="GO:0005524">
    <property type="term" value="F:ATP binding"/>
    <property type="evidence" value="ECO:0007669"/>
    <property type="project" value="UniProtKB-KW"/>
</dbReference>
<feature type="region of interest" description="Disordered" evidence="12">
    <location>
        <begin position="874"/>
        <end position="914"/>
    </location>
</feature>
<dbReference type="PANTHER" id="PTHR12750">
    <property type="entry name" value="DIPHOSPHOINOSITOL PENTAKISPHOSPHATE KINASE"/>
    <property type="match status" value="1"/>
</dbReference>
<evidence type="ECO:0000256" key="8">
    <source>
        <dbReference type="ARBA" id="ARBA00022840"/>
    </source>
</evidence>
<feature type="compositionally biased region" description="Polar residues" evidence="12">
    <location>
        <begin position="886"/>
        <end position="898"/>
    </location>
</feature>
<dbReference type="Gene3D" id="3.40.50.11950">
    <property type="match status" value="1"/>
</dbReference>
<evidence type="ECO:0000256" key="2">
    <source>
        <dbReference type="ARBA" id="ARBA00005609"/>
    </source>
</evidence>
<gene>
    <name evidence="14" type="primary">PPIP5K1</name>
    <name evidence="14" type="synonym">ppip5k1b</name>
</gene>
<sequence>MRLISTNCALMVNYIKGQASLSSFFLFFLTSHPPSERQIVVGICSMMKKSKSKPMTQILERLCKFDYIDVVIFPEEVILDEPVENWPLCDCLISFHSKGFPLDKAVEYAKLRNPLLINDLNMQYFIQDRREVYRILQEEGIDLPRYAVLNRDPNNPEECNLVEGEDHVEVNGEVFPKPFVEKPVCAEDHNVYIYYPTSAGGGSQRLFRKIGSRSSVYSPESSVRKTGSYIYEEFMPTDGTDVKVYTVGPDYAHAEARKSPALDGKVERDSEGKEIRYPVMLTAMEKLVARKVCLAFKQTVCGFDLLRANGHSFVCDVNGFSFVKNSMKYYDDCAKVLGNMVMRELAPQFHIPWSIPMEAEDIPIVPTTSGTMMELRCVIAIIRHGDRTPKQKMKMEVRHPLFFELFEKYGGYKSGKLKLKKPKQLQEVLDIARLLLVELGQHNDCEIEEKKSKLEQLKTVLEMYGHFSGINRKVQLTYLPNGQLKASSEEEDSQKEGPSLLLVLKWGGELTPAGRVQAEELGRAFRCMYPGGQGDYAGFPGCGLLRLHSTYRHDLKIYASDEGRVQMTAAAFAKGLLALEGELTPILVQMVKSANMNGLLDSDSDSLTDCQQKVKARLHEIMQKNQSFTQEDYQKLAPTGSPSLVNSMDLIENPVKTCDKVHALIQSLTSQIRKRLEDPKSADLQLYHSETLELMLQRWSKLERDFRMKSGRYDISKIPDIYDCIKYDTQHNASLGLEDTLELFRLSRALADIVIPQEYGISKAEKLDIAQAYCHKPPLKHTHTHTDNNTWPYTKFSCCFLSPGVQVFSGCDEEKDQQWKQAMDYLSAVTELNYMTQIVIMLYEDNNKQDPSSEERFHVELHFSPGVKGCEDEENVPLGFGFRPASSENQDKQPNQGSLEDLSQDQPDQAIPISEPITIQRRCPMIRNRKTGSMEVLSETSPTQSTKGSSSYRLFPSRQSPEVKPASGLGSLRSGLFSASVLGVSSSAPNLRDYHIHTHARIHTHAKTVIPVTFLISSELFSMPAVKRFSVSFARHPTNGFEGCSMVPSIYPLETLHNSLSLKQVDEFLNSVCESSTETHAKTMKALSGLFDSQSQSSLYSPQQPLSSSGSETSLRPPSRPLWCEFINAYIVI</sequence>
<dbReference type="FunFam" id="3.40.50.1240:FF:000013">
    <property type="entry name" value="Inositol hexakisphosphate and diphosphoinositol-pentakisphosphate kinase"/>
    <property type="match status" value="1"/>
</dbReference>
<dbReference type="GO" id="GO:0000828">
    <property type="term" value="F:inositol hexakisphosphate kinase activity"/>
    <property type="evidence" value="ECO:0007669"/>
    <property type="project" value="TreeGrafter"/>
</dbReference>
<keyword evidence="3 11" id="KW-0963">Cytoplasm</keyword>
<dbReference type="InterPro" id="IPR029033">
    <property type="entry name" value="His_PPase_superfam"/>
</dbReference>
<dbReference type="InterPro" id="IPR037446">
    <property type="entry name" value="His_Pase_VIP1"/>
</dbReference>
<dbReference type="InterPro" id="IPR040557">
    <property type="entry name" value="VIP1_N"/>
</dbReference>
<feature type="compositionally biased region" description="Low complexity" evidence="12">
    <location>
        <begin position="1096"/>
        <end position="1111"/>
    </location>
</feature>
<dbReference type="FunFam" id="3.40.50.11950:FF:000003">
    <property type="entry name" value="Inositol hexakisphosphate and diphosphoinositol-pentakisphosphate kinase"/>
    <property type="match status" value="1"/>
</dbReference>
<evidence type="ECO:0000313" key="14">
    <source>
        <dbReference type="Ensembl" id="ENSMMDP00005038900.1"/>
    </source>
</evidence>
<evidence type="ECO:0000256" key="9">
    <source>
        <dbReference type="ARBA" id="ARBA00033696"/>
    </source>
</evidence>
<feature type="region of interest" description="Disordered" evidence="12">
    <location>
        <begin position="1096"/>
        <end position="1117"/>
    </location>
</feature>
<reference evidence="14" key="2">
    <citation type="submission" date="2025-08" db="UniProtKB">
        <authorList>
            <consortium name="Ensembl"/>
        </authorList>
    </citation>
    <scope>IDENTIFICATION</scope>
</reference>
<comment type="similarity">
    <text evidence="2 11">Belongs to the histidine acid phosphatase family. VIP1 subfamily.</text>
</comment>
<dbReference type="FunFam" id="3.30.470.20:FF:000003">
    <property type="entry name" value="Inositol hexakisphosphate and diphosphoinositol-pentakisphosphate kinase"/>
    <property type="match status" value="1"/>
</dbReference>
<dbReference type="GO" id="GO:0006020">
    <property type="term" value="P:inositol metabolic process"/>
    <property type="evidence" value="ECO:0007669"/>
    <property type="project" value="TreeGrafter"/>
</dbReference>
<dbReference type="SUPFAM" id="SSF53254">
    <property type="entry name" value="Phosphoglycerate mutase-like"/>
    <property type="match status" value="1"/>
</dbReference>
<reference evidence="14" key="3">
    <citation type="submission" date="2025-09" db="UniProtKB">
        <authorList>
            <consortium name="Ensembl"/>
        </authorList>
    </citation>
    <scope>IDENTIFICATION</scope>
</reference>
<feature type="compositionally biased region" description="Polar residues" evidence="12">
    <location>
        <begin position="938"/>
        <end position="960"/>
    </location>
</feature>
<evidence type="ECO:0000256" key="5">
    <source>
        <dbReference type="ARBA" id="ARBA00022679"/>
    </source>
</evidence>
<comment type="catalytic activity">
    <reaction evidence="10">
        <text>1D-myo-inositol hexakisphosphate + ATP = 1-diphospho-1D-myo-inositol 2,3,4,5,6-pentakisphosphate + ADP</text>
        <dbReference type="Rhea" id="RHEA:37459"/>
        <dbReference type="ChEBI" id="CHEBI:30616"/>
        <dbReference type="ChEBI" id="CHEBI:58130"/>
        <dbReference type="ChEBI" id="CHEBI:74946"/>
        <dbReference type="ChEBI" id="CHEBI:456216"/>
        <dbReference type="EC" id="2.7.4.24"/>
    </reaction>
    <physiologicalReaction direction="left-to-right" evidence="10">
        <dbReference type="Rhea" id="RHEA:37460"/>
    </physiologicalReaction>
</comment>
<dbReference type="InterPro" id="IPR033379">
    <property type="entry name" value="Acid_Pase_AS"/>
</dbReference>
<dbReference type="GO" id="GO:0005829">
    <property type="term" value="C:cytosol"/>
    <property type="evidence" value="ECO:0007669"/>
    <property type="project" value="UniProtKB-SubCell"/>
</dbReference>
<evidence type="ECO:0000256" key="7">
    <source>
        <dbReference type="ARBA" id="ARBA00022777"/>
    </source>
</evidence>
<dbReference type="PANTHER" id="PTHR12750:SF13">
    <property type="entry name" value="INOSITOL HEXAKISPHOSPHATE AND DIPHOSPHOINOSITOL-PENTAKISPHOSPHATE KINASE"/>
    <property type="match status" value="1"/>
</dbReference>
<reference evidence="14" key="1">
    <citation type="submission" date="2019-06" db="EMBL/GenBank/DDBJ databases">
        <authorList>
            <consortium name="Wellcome Sanger Institute Data Sharing"/>
        </authorList>
    </citation>
    <scope>NUCLEOTIDE SEQUENCE [LARGE SCALE GENOMIC DNA]</scope>
</reference>
<keyword evidence="15" id="KW-1185">Reference proteome</keyword>
<feature type="domain" description="VIP1 N-terminal" evidence="13">
    <location>
        <begin position="39"/>
        <end position="128"/>
    </location>
</feature>
<comment type="catalytic activity">
    <reaction evidence="9">
        <text>5-diphospho-1D-myo-inositol 1,2,3,4,6-pentakisphosphate + ATP + H(+) = 1,5-bis(diphospho)-1D-myo-inositol 2,3,4,6-tetrakisphosphate + ADP</text>
        <dbReference type="Rhea" id="RHEA:10276"/>
        <dbReference type="ChEBI" id="CHEBI:15378"/>
        <dbReference type="ChEBI" id="CHEBI:30616"/>
        <dbReference type="ChEBI" id="CHEBI:58628"/>
        <dbReference type="ChEBI" id="CHEBI:77983"/>
        <dbReference type="ChEBI" id="CHEBI:456216"/>
        <dbReference type="EC" id="2.7.4.24"/>
    </reaction>
    <physiologicalReaction direction="left-to-right" evidence="9">
        <dbReference type="Rhea" id="RHEA:10277"/>
    </physiologicalReaction>
</comment>
<comment type="subcellular location">
    <subcellularLocation>
        <location evidence="1 11">Cytoplasm</location>
        <location evidence="1 11">Cytosol</location>
    </subcellularLocation>
</comment>
<dbReference type="CDD" id="cd07061">
    <property type="entry name" value="HP_HAP_like"/>
    <property type="match status" value="1"/>
</dbReference>
<dbReference type="AlphaFoldDB" id="A0A667Z749"/>
<evidence type="ECO:0000256" key="10">
    <source>
        <dbReference type="ARBA" id="ARBA00034629"/>
    </source>
</evidence>
<accession>A0A667Z749</accession>
<evidence type="ECO:0000256" key="4">
    <source>
        <dbReference type="ARBA" id="ARBA00022553"/>
    </source>
</evidence>